<feature type="non-terminal residue" evidence="1">
    <location>
        <position position="10"/>
    </location>
</feature>
<organism evidence="1 2">
    <name type="scientific">Allacma fusca</name>
    <dbReference type="NCBI Taxonomy" id="39272"/>
    <lineage>
        <taxon>Eukaryota</taxon>
        <taxon>Metazoa</taxon>
        <taxon>Ecdysozoa</taxon>
        <taxon>Arthropoda</taxon>
        <taxon>Hexapoda</taxon>
        <taxon>Collembola</taxon>
        <taxon>Symphypleona</taxon>
        <taxon>Sminthuridae</taxon>
        <taxon>Allacma</taxon>
    </lineage>
</organism>
<evidence type="ECO:0000313" key="2">
    <source>
        <dbReference type="Proteomes" id="UP000708208"/>
    </source>
</evidence>
<keyword evidence="2" id="KW-1185">Reference proteome</keyword>
<accession>A0A8J2KK53</accession>
<dbReference type="Proteomes" id="UP000708208">
    <property type="component" value="Unassembled WGS sequence"/>
</dbReference>
<evidence type="ECO:0000313" key="1">
    <source>
        <dbReference type="EMBL" id="CAG7727375.1"/>
    </source>
</evidence>
<sequence length="10" mass="1176">QTALFVMDDH</sequence>
<gene>
    <name evidence="1" type="ORF">AFUS01_LOCUS16221</name>
</gene>
<name>A0A8J2KK53_9HEXA</name>
<proteinExistence type="predicted"/>
<protein>
    <submittedName>
        <fullName evidence="1">Uncharacterized protein</fullName>
    </submittedName>
</protein>
<reference evidence="1" key="1">
    <citation type="submission" date="2021-06" db="EMBL/GenBank/DDBJ databases">
        <authorList>
            <person name="Hodson N. C."/>
            <person name="Mongue J. A."/>
            <person name="Jaron S. K."/>
        </authorList>
    </citation>
    <scope>NUCLEOTIDE SEQUENCE</scope>
</reference>
<dbReference type="EMBL" id="CAJVCH010147841">
    <property type="protein sequence ID" value="CAG7727375.1"/>
    <property type="molecule type" value="Genomic_DNA"/>
</dbReference>
<comment type="caution">
    <text evidence="1">The sequence shown here is derived from an EMBL/GenBank/DDBJ whole genome shotgun (WGS) entry which is preliminary data.</text>
</comment>